<feature type="domain" description="Tyrosinase copper-binding" evidence="3">
    <location>
        <begin position="32"/>
        <end position="49"/>
    </location>
</feature>
<organism evidence="5 6">
    <name type="scientific">Seiridium cardinale</name>
    <dbReference type="NCBI Taxonomy" id="138064"/>
    <lineage>
        <taxon>Eukaryota</taxon>
        <taxon>Fungi</taxon>
        <taxon>Dikarya</taxon>
        <taxon>Ascomycota</taxon>
        <taxon>Pezizomycotina</taxon>
        <taxon>Sordariomycetes</taxon>
        <taxon>Xylariomycetidae</taxon>
        <taxon>Amphisphaeriales</taxon>
        <taxon>Sporocadaceae</taxon>
        <taxon>Seiridium</taxon>
    </lineage>
</organism>
<sequence length="294" mass="32058">MAKPSILEDVPASTSKFFDYAAIHVNLTASIHMDGIFLSWHRHFLHLMETELHNCGYPPGLGIPYWNYTRYPTLESSPLFDGSDTSLGGNGDYDPDASQGSLPSGALLPRGMGGGCVTTGPFANLTVQFGPIAFSQVLKGGPPANWTVPNPRCLTRDLNDWGVSTYLSQDDIDAELARNNIGDFQYYINAVGNTAGLHGGGHYSVGGIMFDFFASPQDPAFYLHHGMLDLLWANWQAANESRRYAWNGTSSISNMNTTTAVNNSTTLDFGQLANTVTVENVADPLSGFYCYRYI</sequence>
<evidence type="ECO:0000259" key="4">
    <source>
        <dbReference type="PROSITE" id="PS00498"/>
    </source>
</evidence>
<evidence type="ECO:0000256" key="2">
    <source>
        <dbReference type="ARBA" id="ARBA00023002"/>
    </source>
</evidence>
<dbReference type="EMBL" id="JARVKM010000015">
    <property type="protein sequence ID" value="KAK9778543.1"/>
    <property type="molecule type" value="Genomic_DNA"/>
</dbReference>
<protein>
    <submittedName>
        <fullName evidence="5">Tyrosinase copper-binding domain-containing protein</fullName>
    </submittedName>
</protein>
<keyword evidence="6" id="KW-1185">Reference proteome</keyword>
<dbReference type="Pfam" id="PF00264">
    <property type="entry name" value="Tyrosinase"/>
    <property type="match status" value="1"/>
</dbReference>
<comment type="caution">
    <text evidence="5">The sequence shown here is derived from an EMBL/GenBank/DDBJ whole genome shotgun (WGS) entry which is preliminary data.</text>
</comment>
<reference evidence="5 6" key="1">
    <citation type="submission" date="2024-02" db="EMBL/GenBank/DDBJ databases">
        <title>First draft genome assembly of two strains of Seiridium cardinale.</title>
        <authorList>
            <person name="Emiliani G."/>
            <person name="Scali E."/>
        </authorList>
    </citation>
    <scope>NUCLEOTIDE SEQUENCE [LARGE SCALE GENOMIC DNA]</scope>
    <source>
        <strain evidence="5 6">BM-138-000479</strain>
    </source>
</reference>
<feature type="domain" description="Tyrosinase copper-binding" evidence="4">
    <location>
        <begin position="218"/>
        <end position="229"/>
    </location>
</feature>
<evidence type="ECO:0000313" key="5">
    <source>
        <dbReference type="EMBL" id="KAK9778543.1"/>
    </source>
</evidence>
<dbReference type="InterPro" id="IPR008922">
    <property type="entry name" value="Di-copper_centre_dom_sf"/>
</dbReference>
<keyword evidence="1" id="KW-0479">Metal-binding</keyword>
<evidence type="ECO:0000256" key="1">
    <source>
        <dbReference type="ARBA" id="ARBA00022723"/>
    </source>
</evidence>
<evidence type="ECO:0000259" key="3">
    <source>
        <dbReference type="PROSITE" id="PS00497"/>
    </source>
</evidence>
<dbReference type="Gene3D" id="1.10.1280.10">
    <property type="entry name" value="Di-copper center containing domain from catechol oxidase"/>
    <property type="match status" value="1"/>
</dbReference>
<gene>
    <name evidence="5" type="ORF">SCAR479_04565</name>
</gene>
<dbReference type="InterPro" id="IPR050316">
    <property type="entry name" value="Tyrosinase/Hemocyanin"/>
</dbReference>
<accession>A0ABR2XXL3</accession>
<dbReference type="PANTHER" id="PTHR11474:SF125">
    <property type="entry name" value="N-ACETYL-6-HYDROXYTRYPTOPHAN OXIDASE IVOB-RELATED"/>
    <property type="match status" value="1"/>
</dbReference>
<dbReference type="SUPFAM" id="SSF48056">
    <property type="entry name" value="Di-copper centre-containing domain"/>
    <property type="match status" value="1"/>
</dbReference>
<dbReference type="PRINTS" id="PR00092">
    <property type="entry name" value="TYROSINASE"/>
</dbReference>
<dbReference type="InterPro" id="IPR002227">
    <property type="entry name" value="Tyrosinase_Cu-bd"/>
</dbReference>
<dbReference type="PROSITE" id="PS00498">
    <property type="entry name" value="TYROSINASE_2"/>
    <property type="match status" value="1"/>
</dbReference>
<dbReference type="PROSITE" id="PS00497">
    <property type="entry name" value="TYROSINASE_1"/>
    <property type="match status" value="1"/>
</dbReference>
<dbReference type="PANTHER" id="PTHR11474">
    <property type="entry name" value="TYROSINASE FAMILY MEMBER"/>
    <property type="match status" value="1"/>
</dbReference>
<proteinExistence type="predicted"/>
<dbReference type="Proteomes" id="UP001465668">
    <property type="component" value="Unassembled WGS sequence"/>
</dbReference>
<keyword evidence="2" id="KW-0560">Oxidoreductase</keyword>
<evidence type="ECO:0000313" key="6">
    <source>
        <dbReference type="Proteomes" id="UP001465668"/>
    </source>
</evidence>
<name>A0ABR2XXL3_9PEZI</name>